<protein>
    <submittedName>
        <fullName evidence="2">Siderophore-interacting protein</fullName>
    </submittedName>
</protein>
<dbReference type="InterPro" id="IPR017927">
    <property type="entry name" value="FAD-bd_FR_type"/>
</dbReference>
<dbReference type="PROSITE" id="PS51384">
    <property type="entry name" value="FAD_FR"/>
    <property type="match status" value="1"/>
</dbReference>
<feature type="domain" description="FAD-binding FR-type" evidence="1">
    <location>
        <begin position="12"/>
        <end position="148"/>
    </location>
</feature>
<dbReference type="InterPro" id="IPR017938">
    <property type="entry name" value="Riboflavin_synthase-like_b-brl"/>
</dbReference>
<keyword evidence="3" id="KW-1185">Reference proteome</keyword>
<dbReference type="EMBL" id="QOUI01000011">
    <property type="protein sequence ID" value="RCK68474.1"/>
    <property type="molecule type" value="Genomic_DNA"/>
</dbReference>
<reference evidence="2 3" key="1">
    <citation type="submission" date="2018-07" db="EMBL/GenBank/DDBJ databases">
        <title>Desertimonas flava gen. nov. sp. nov.</title>
        <authorList>
            <person name="Liu S."/>
        </authorList>
    </citation>
    <scope>NUCLEOTIDE SEQUENCE [LARGE SCALE GENOMIC DNA]</scope>
    <source>
        <strain evidence="2 3">16Sb5-5</strain>
    </source>
</reference>
<proteinExistence type="predicted"/>
<dbReference type="GO" id="GO:0016491">
    <property type="term" value="F:oxidoreductase activity"/>
    <property type="evidence" value="ECO:0007669"/>
    <property type="project" value="InterPro"/>
</dbReference>
<dbReference type="PANTHER" id="PTHR30157">
    <property type="entry name" value="FERRIC REDUCTASE, NADPH-DEPENDENT"/>
    <property type="match status" value="1"/>
</dbReference>
<comment type="caution">
    <text evidence="2">The sequence shown here is derived from an EMBL/GenBank/DDBJ whole genome shotgun (WGS) entry which is preliminary data.</text>
</comment>
<dbReference type="InterPro" id="IPR039374">
    <property type="entry name" value="SIP_fam"/>
</dbReference>
<gene>
    <name evidence="2" type="ORF">DT076_16345</name>
</gene>
<dbReference type="Gene3D" id="2.40.30.10">
    <property type="entry name" value="Translation factors"/>
    <property type="match status" value="1"/>
</dbReference>
<dbReference type="PANTHER" id="PTHR30157:SF0">
    <property type="entry name" value="NADPH-DEPENDENT FERRIC-CHELATE REDUCTASE"/>
    <property type="match status" value="1"/>
</dbReference>
<name>A0A367YRL3_9ACTN</name>
<dbReference type="InterPro" id="IPR013113">
    <property type="entry name" value="SIP_FAD-bd"/>
</dbReference>
<dbReference type="InterPro" id="IPR039261">
    <property type="entry name" value="FNR_nucleotide-bd"/>
</dbReference>
<dbReference type="Pfam" id="PF08021">
    <property type="entry name" value="FAD_binding_9"/>
    <property type="match status" value="1"/>
</dbReference>
<dbReference type="SUPFAM" id="SSF63380">
    <property type="entry name" value="Riboflavin synthase domain-like"/>
    <property type="match status" value="1"/>
</dbReference>
<dbReference type="AlphaFoldDB" id="A0A367YRL3"/>
<dbReference type="CDD" id="cd06193">
    <property type="entry name" value="siderophore_interacting"/>
    <property type="match status" value="1"/>
</dbReference>
<accession>A0A367YRL3</accession>
<evidence type="ECO:0000313" key="3">
    <source>
        <dbReference type="Proteomes" id="UP000252770"/>
    </source>
</evidence>
<dbReference type="Proteomes" id="UP000252770">
    <property type="component" value="Unassembled WGS sequence"/>
</dbReference>
<organism evidence="2 3">
    <name type="scientific">Desertihabitans brevis</name>
    <dbReference type="NCBI Taxonomy" id="2268447"/>
    <lineage>
        <taxon>Bacteria</taxon>
        <taxon>Bacillati</taxon>
        <taxon>Actinomycetota</taxon>
        <taxon>Actinomycetes</taxon>
        <taxon>Propionibacteriales</taxon>
        <taxon>Propionibacteriaceae</taxon>
        <taxon>Desertihabitans</taxon>
    </lineage>
</organism>
<dbReference type="Pfam" id="PF04954">
    <property type="entry name" value="SIP"/>
    <property type="match status" value="1"/>
</dbReference>
<evidence type="ECO:0000313" key="2">
    <source>
        <dbReference type="EMBL" id="RCK68474.1"/>
    </source>
</evidence>
<dbReference type="RefSeq" id="WP_114127761.1">
    <property type="nucleotide sequence ID" value="NZ_QOUI01000011.1"/>
</dbReference>
<dbReference type="Gene3D" id="3.40.50.80">
    <property type="entry name" value="Nucleotide-binding domain of ferredoxin-NADP reductase (FNR) module"/>
    <property type="match status" value="1"/>
</dbReference>
<dbReference type="InterPro" id="IPR007037">
    <property type="entry name" value="SIP_rossman_dom"/>
</dbReference>
<sequence length="297" mass="31707">MTTSAPARTATYRLFEVALAARQQLSPHFVRLTFTGPELDSCGDTCLDQRVKLVFAEEGQIGPAVSAGEDWYAWWLGLEDARRPAMRTYTMRAVRQGLREVDIDFACHGTEGPASAFAVQAPVGARLLLVAPDATVPGSGSVGLAWHPGAATDVLLVGDETAAPAICGIVEQLADDVTGRVLLEVPTAADALPLRAPAGVSVTWLARDDRPHGERLLAAVREWATCLEPAVAPGEQDVPAEAEELLWDEVEPAGDRYVWVAAEAGTVAAVRRHLVRERGVDKAACSFMGYWKAGRAG</sequence>
<evidence type="ECO:0000259" key="1">
    <source>
        <dbReference type="PROSITE" id="PS51384"/>
    </source>
</evidence>